<feature type="transmembrane region" description="Helical" evidence="2">
    <location>
        <begin position="33"/>
        <end position="50"/>
    </location>
</feature>
<keyword evidence="2" id="KW-0472">Membrane</keyword>
<keyword evidence="3" id="KW-0449">Lipoprotein</keyword>
<comment type="similarity">
    <text evidence="1">Belongs to the peptidase A8 family.</text>
</comment>
<evidence type="ECO:0000313" key="4">
    <source>
        <dbReference type="Proteomes" id="UP000289862"/>
    </source>
</evidence>
<dbReference type="Proteomes" id="UP000289862">
    <property type="component" value="Chromosome"/>
</dbReference>
<dbReference type="EMBL" id="LR215031">
    <property type="protein sequence ID" value="VEU72919.1"/>
    <property type="molecule type" value="Genomic_DNA"/>
</dbReference>
<keyword evidence="2" id="KW-1133">Transmembrane helix</keyword>
<dbReference type="GO" id="GO:0004190">
    <property type="term" value="F:aspartic-type endopeptidase activity"/>
    <property type="evidence" value="ECO:0007669"/>
    <property type="project" value="InterPro"/>
</dbReference>
<proteinExistence type="inferred from homology"/>
<feature type="transmembrane region" description="Helical" evidence="2">
    <location>
        <begin position="140"/>
        <end position="161"/>
    </location>
</feature>
<accession>A0A449AZD7</accession>
<dbReference type="InterPro" id="IPR001872">
    <property type="entry name" value="Peptidase_A8"/>
</dbReference>
<evidence type="ECO:0000313" key="3">
    <source>
        <dbReference type="EMBL" id="VEU72919.1"/>
    </source>
</evidence>
<name>A0A449AZD7_9BACT</name>
<dbReference type="GO" id="GO:0016020">
    <property type="term" value="C:membrane"/>
    <property type="evidence" value="ECO:0007669"/>
    <property type="project" value="InterPro"/>
</dbReference>
<evidence type="ECO:0000256" key="2">
    <source>
        <dbReference type="SAM" id="Phobius"/>
    </source>
</evidence>
<dbReference type="KEGG" id="mgal:NCTC10186_00395"/>
<gene>
    <name evidence="3" type="primary">lspA</name>
    <name evidence="3" type="ORF">NCTC10186_00395</name>
</gene>
<dbReference type="AlphaFoldDB" id="A0A449AZD7"/>
<dbReference type="GO" id="GO:0006508">
    <property type="term" value="P:proteolysis"/>
    <property type="evidence" value="ECO:0007669"/>
    <property type="project" value="InterPro"/>
</dbReference>
<protein>
    <submittedName>
        <fullName evidence="3">Lipoprotein signal peptidase</fullName>
    </submittedName>
</protein>
<dbReference type="OrthoDB" id="397153at2"/>
<sequence>MEFNSFWNKYLILPTQNYFKAVYARLKSDWKQILIDYLILLSVFTLFVLIDQLTKTFLFHHGGNPWKDSESSLETIRPYQKAYGGNLHTNWLIDLRFIWHRGVTFLPENVNIPFIQVLSIFLILVVFLKPILIFHRSSYLLILLGILAAGAFGNALDRFIFNGFVKDLFYSGWFENWLQKPLGTFNFADFIIFTSVILIIIRSIFSAFLVVDWKNKRLKVKSEEKESDK</sequence>
<dbReference type="PRINTS" id="PR00781">
    <property type="entry name" value="LIPOSIGPTASE"/>
</dbReference>
<dbReference type="Pfam" id="PF01252">
    <property type="entry name" value="Peptidase_A8"/>
    <property type="match status" value="1"/>
</dbReference>
<reference evidence="3 4" key="1">
    <citation type="submission" date="2019-01" db="EMBL/GenBank/DDBJ databases">
        <authorList>
            <consortium name="Pathogen Informatics"/>
        </authorList>
    </citation>
    <scope>NUCLEOTIDE SEQUENCE [LARGE SCALE GENOMIC DNA]</scope>
    <source>
        <strain evidence="3 4">NCTC10186</strain>
    </source>
</reference>
<keyword evidence="2" id="KW-0812">Transmembrane</keyword>
<keyword evidence="4" id="KW-1185">Reference proteome</keyword>
<dbReference type="RefSeq" id="WP_119571946.1">
    <property type="nucleotide sequence ID" value="NZ_LR215031.1"/>
</dbReference>
<dbReference type="PROSITE" id="PS00855">
    <property type="entry name" value="SPASE_II"/>
    <property type="match status" value="1"/>
</dbReference>
<feature type="transmembrane region" description="Helical" evidence="2">
    <location>
        <begin position="190"/>
        <end position="211"/>
    </location>
</feature>
<evidence type="ECO:0000256" key="1">
    <source>
        <dbReference type="RuleBase" id="RU004181"/>
    </source>
</evidence>
<feature type="transmembrane region" description="Helical" evidence="2">
    <location>
        <begin position="110"/>
        <end position="128"/>
    </location>
</feature>
<organism evidence="3 4">
    <name type="scientific">Mycoplasmopsis gallopavonis</name>
    <dbReference type="NCBI Taxonomy" id="76629"/>
    <lineage>
        <taxon>Bacteria</taxon>
        <taxon>Bacillati</taxon>
        <taxon>Mycoplasmatota</taxon>
        <taxon>Mycoplasmoidales</taxon>
        <taxon>Metamycoplasmataceae</taxon>
        <taxon>Mycoplasmopsis</taxon>
    </lineage>
</organism>